<proteinExistence type="predicted"/>
<evidence type="ECO:0000313" key="1">
    <source>
        <dbReference type="EMBL" id="JAD92837.1"/>
    </source>
</evidence>
<accession>A0A0A9EA21</accession>
<reference evidence="1" key="2">
    <citation type="journal article" date="2015" name="Data Brief">
        <title>Shoot transcriptome of the giant reed, Arundo donax.</title>
        <authorList>
            <person name="Barrero R.A."/>
            <person name="Guerrero F.D."/>
            <person name="Moolhuijzen P."/>
            <person name="Goolsby J.A."/>
            <person name="Tidwell J."/>
            <person name="Bellgard S.E."/>
            <person name="Bellgard M.I."/>
        </authorList>
    </citation>
    <scope>NUCLEOTIDE SEQUENCE</scope>
    <source>
        <tissue evidence="1">Shoot tissue taken approximately 20 cm above the soil surface</tissue>
    </source>
</reference>
<name>A0A0A9EA21_ARUDO</name>
<protein>
    <submittedName>
        <fullName evidence="1">Uncharacterized protein</fullName>
    </submittedName>
</protein>
<sequence>MVYVLKFSYKILHNKLIHHIHLITAWQI</sequence>
<dbReference type="EMBL" id="GBRH01205058">
    <property type="protein sequence ID" value="JAD92837.1"/>
    <property type="molecule type" value="Transcribed_RNA"/>
</dbReference>
<reference evidence="1" key="1">
    <citation type="submission" date="2014-09" db="EMBL/GenBank/DDBJ databases">
        <authorList>
            <person name="Magalhaes I.L.F."/>
            <person name="Oliveira U."/>
            <person name="Santos F.R."/>
            <person name="Vidigal T.H.D.A."/>
            <person name="Brescovit A.D."/>
            <person name="Santos A.J."/>
        </authorList>
    </citation>
    <scope>NUCLEOTIDE SEQUENCE</scope>
    <source>
        <tissue evidence="1">Shoot tissue taken approximately 20 cm above the soil surface</tissue>
    </source>
</reference>
<dbReference type="AlphaFoldDB" id="A0A0A9EA21"/>
<organism evidence="1">
    <name type="scientific">Arundo donax</name>
    <name type="common">Giant reed</name>
    <name type="synonym">Donax arundinaceus</name>
    <dbReference type="NCBI Taxonomy" id="35708"/>
    <lineage>
        <taxon>Eukaryota</taxon>
        <taxon>Viridiplantae</taxon>
        <taxon>Streptophyta</taxon>
        <taxon>Embryophyta</taxon>
        <taxon>Tracheophyta</taxon>
        <taxon>Spermatophyta</taxon>
        <taxon>Magnoliopsida</taxon>
        <taxon>Liliopsida</taxon>
        <taxon>Poales</taxon>
        <taxon>Poaceae</taxon>
        <taxon>PACMAD clade</taxon>
        <taxon>Arundinoideae</taxon>
        <taxon>Arundineae</taxon>
        <taxon>Arundo</taxon>
    </lineage>
</organism>